<dbReference type="InterPro" id="IPR024079">
    <property type="entry name" value="MetalloPept_cat_dom_sf"/>
</dbReference>
<dbReference type="InterPro" id="IPR045090">
    <property type="entry name" value="Pept_M3A_M3B"/>
</dbReference>
<dbReference type="CDD" id="cd06455">
    <property type="entry name" value="M3A_TOP"/>
    <property type="match status" value="1"/>
</dbReference>
<organism evidence="10 11">
    <name type="scientific">Edaphobacter dinghuensis</name>
    <dbReference type="NCBI Taxonomy" id="1560005"/>
    <lineage>
        <taxon>Bacteria</taxon>
        <taxon>Pseudomonadati</taxon>
        <taxon>Acidobacteriota</taxon>
        <taxon>Terriglobia</taxon>
        <taxon>Terriglobales</taxon>
        <taxon>Acidobacteriaceae</taxon>
        <taxon>Edaphobacter</taxon>
    </lineage>
</organism>
<evidence type="ECO:0000256" key="8">
    <source>
        <dbReference type="SAM" id="SignalP"/>
    </source>
</evidence>
<comment type="similarity">
    <text evidence="1 7">Belongs to the peptidase M3 family.</text>
</comment>
<proteinExistence type="inferred from homology"/>
<dbReference type="EMBL" id="BMGT01000001">
    <property type="protein sequence ID" value="GGG67973.1"/>
    <property type="molecule type" value="Genomic_DNA"/>
</dbReference>
<evidence type="ECO:0000256" key="7">
    <source>
        <dbReference type="RuleBase" id="RU003435"/>
    </source>
</evidence>
<dbReference type="Gene3D" id="1.10.1370.10">
    <property type="entry name" value="Neurolysin, domain 3"/>
    <property type="match status" value="1"/>
</dbReference>
<keyword evidence="8" id="KW-0732">Signal</keyword>
<dbReference type="PANTHER" id="PTHR11804:SF84">
    <property type="entry name" value="SACCHAROLYSIN"/>
    <property type="match status" value="1"/>
</dbReference>
<evidence type="ECO:0000259" key="9">
    <source>
        <dbReference type="Pfam" id="PF01432"/>
    </source>
</evidence>
<dbReference type="InterPro" id="IPR024077">
    <property type="entry name" value="Neurolysin/TOP_dom2"/>
</dbReference>
<feature type="domain" description="Peptidase M3A/M3B catalytic" evidence="9">
    <location>
        <begin position="241"/>
        <end position="681"/>
    </location>
</feature>
<keyword evidence="11" id="KW-1185">Reference proteome</keyword>
<evidence type="ECO:0000256" key="4">
    <source>
        <dbReference type="ARBA" id="ARBA00022801"/>
    </source>
</evidence>
<evidence type="ECO:0000313" key="11">
    <source>
        <dbReference type="Proteomes" id="UP000647241"/>
    </source>
</evidence>
<dbReference type="GO" id="GO:0006508">
    <property type="term" value="P:proteolysis"/>
    <property type="evidence" value="ECO:0007669"/>
    <property type="project" value="UniProtKB-KW"/>
</dbReference>
<reference evidence="10" key="2">
    <citation type="submission" date="2020-09" db="EMBL/GenBank/DDBJ databases">
        <authorList>
            <person name="Sun Q."/>
            <person name="Zhou Y."/>
        </authorList>
    </citation>
    <scope>NUCLEOTIDE SEQUENCE</scope>
    <source>
        <strain evidence="10">CGMCC 1.12997</strain>
    </source>
</reference>
<reference evidence="10" key="1">
    <citation type="journal article" date="2014" name="Int. J. Syst. Evol. Microbiol.">
        <title>Complete genome sequence of Corynebacterium casei LMG S-19264T (=DSM 44701T), isolated from a smear-ripened cheese.</title>
        <authorList>
            <consortium name="US DOE Joint Genome Institute (JGI-PGF)"/>
            <person name="Walter F."/>
            <person name="Albersmeier A."/>
            <person name="Kalinowski J."/>
            <person name="Ruckert C."/>
        </authorList>
    </citation>
    <scope>NUCLEOTIDE SEQUENCE</scope>
    <source>
        <strain evidence="10">CGMCC 1.12997</strain>
    </source>
</reference>
<feature type="signal peptide" evidence="8">
    <location>
        <begin position="1"/>
        <end position="33"/>
    </location>
</feature>
<dbReference type="PANTHER" id="PTHR11804">
    <property type="entry name" value="PROTEASE M3 THIMET OLIGOPEPTIDASE-RELATED"/>
    <property type="match status" value="1"/>
</dbReference>
<evidence type="ECO:0000256" key="1">
    <source>
        <dbReference type="ARBA" id="ARBA00006040"/>
    </source>
</evidence>
<comment type="cofactor">
    <cofactor evidence="7">
        <name>Zn(2+)</name>
        <dbReference type="ChEBI" id="CHEBI:29105"/>
    </cofactor>
    <text evidence="7">Binds 1 zinc ion.</text>
</comment>
<name>A0A917H553_9BACT</name>
<dbReference type="InterPro" id="IPR001567">
    <property type="entry name" value="Pept_M3A_M3B_dom"/>
</dbReference>
<dbReference type="GO" id="GO:0006518">
    <property type="term" value="P:peptide metabolic process"/>
    <property type="evidence" value="ECO:0007669"/>
    <property type="project" value="TreeGrafter"/>
</dbReference>
<dbReference type="GO" id="GO:0046872">
    <property type="term" value="F:metal ion binding"/>
    <property type="evidence" value="ECO:0007669"/>
    <property type="project" value="UniProtKB-UniRule"/>
</dbReference>
<sequence length="697" mass="77144">MEFMPRRNQIVRGVLWIAGAGALMVALSSAAPAQTTDPLHAWNAGSDPASLDAWVHQRLAAAQADIDKVTSVQGAHTVENTLLPFDDAQNELAIAGNEAYLMFAVGDAADLRNKGQEMVAAVSTASTDLSLNQKVYQALAAVPLPANDAATKHYLERTLLEYRLSGVDKDDATRAKIRQLQDRITQTTLVFGRNIADDVRKVTATKEQLDGLPADYIARHKPGADGTYTLTTDSPDSTPVMSFAKDADLRKRMFLAYTERAYPKNVAVLKDILEARQELATTLGYATYADLATADQMIGSASNLKAFLNQVDDASRDIGKREYGLLLEYAQKQQPGLTSISDADAGYWSEQYRRAKYDFDAQSVRPYFPYDEVQAGILKTAARLFHVEFRPVTDAKTWDASVAVFDVFDAAKPGAGKKLGRIYLDMHPREGKDKWFSSAPLVPGIRGRQLPEGALICNFSGGTAGDPGLMEYSEVVTFFHEFGHLMHHVLGGQGRWSGQGGFNVEGDFVEAPSQMLEEMFRDKTIISSFAKDYKTGATIPADLFERMNRADAYGRGRWVQRQLLYSNYALQLHDRAPADVDFDALLQEDTKRFSPFTFVDGDRMYTSFTHLAGYASNYYTYVLDKVIAVDFFAQFDKGNLLDGPTAMHYRRSVLEPGATKPAAVLVKDFLGRPQSIDALKSWMMVEFETSPKTEAKK</sequence>
<keyword evidence="6 7" id="KW-0482">Metalloprotease</keyword>
<evidence type="ECO:0000256" key="2">
    <source>
        <dbReference type="ARBA" id="ARBA00022670"/>
    </source>
</evidence>
<keyword evidence="4 7" id="KW-0378">Hydrolase</keyword>
<evidence type="ECO:0000256" key="5">
    <source>
        <dbReference type="ARBA" id="ARBA00022833"/>
    </source>
</evidence>
<dbReference type="GO" id="GO:0004222">
    <property type="term" value="F:metalloendopeptidase activity"/>
    <property type="evidence" value="ECO:0007669"/>
    <property type="project" value="InterPro"/>
</dbReference>
<keyword evidence="2 7" id="KW-0645">Protease</keyword>
<feature type="chain" id="PRO_5037111077" evidence="8">
    <location>
        <begin position="34"/>
        <end position="697"/>
    </location>
</feature>
<gene>
    <name evidence="10" type="primary">thoP1</name>
    <name evidence="10" type="ORF">GCM10011585_07380</name>
</gene>
<evidence type="ECO:0000313" key="10">
    <source>
        <dbReference type="EMBL" id="GGG67973.1"/>
    </source>
</evidence>
<protein>
    <submittedName>
        <fullName evidence="10">Zn-dependent oligopeptidase</fullName>
    </submittedName>
</protein>
<keyword evidence="5 7" id="KW-0862">Zinc</keyword>
<comment type="caution">
    <text evidence="10">The sequence shown here is derived from an EMBL/GenBank/DDBJ whole genome shotgun (WGS) entry which is preliminary data.</text>
</comment>
<evidence type="ECO:0000256" key="6">
    <source>
        <dbReference type="ARBA" id="ARBA00023049"/>
    </source>
</evidence>
<dbReference type="SUPFAM" id="SSF55486">
    <property type="entry name" value="Metalloproteases ('zincins'), catalytic domain"/>
    <property type="match status" value="1"/>
</dbReference>
<dbReference type="RefSeq" id="WP_263369052.1">
    <property type="nucleotide sequence ID" value="NZ_JAGSYJ010000001.1"/>
</dbReference>
<dbReference type="Gene3D" id="1.10.1370.40">
    <property type="match status" value="1"/>
</dbReference>
<keyword evidence="3 7" id="KW-0479">Metal-binding</keyword>
<evidence type="ECO:0000256" key="3">
    <source>
        <dbReference type="ARBA" id="ARBA00022723"/>
    </source>
</evidence>
<accession>A0A917H553</accession>
<dbReference type="AlphaFoldDB" id="A0A917H553"/>
<dbReference type="Proteomes" id="UP000647241">
    <property type="component" value="Unassembled WGS sequence"/>
</dbReference>
<dbReference type="Gene3D" id="3.40.390.10">
    <property type="entry name" value="Collagenase (Catalytic Domain)"/>
    <property type="match status" value="1"/>
</dbReference>
<dbReference type="Pfam" id="PF01432">
    <property type="entry name" value="Peptidase_M3"/>
    <property type="match status" value="1"/>
</dbReference>